<evidence type="ECO:0000313" key="8">
    <source>
        <dbReference type="EMBL" id="EDO60225.1"/>
    </source>
</evidence>
<dbReference type="EMBL" id="ABCB02000020">
    <property type="protein sequence ID" value="EDO60225.1"/>
    <property type="molecule type" value="Genomic_DNA"/>
</dbReference>
<dbReference type="AlphaFoldDB" id="A7VWS8"/>
<comment type="caution">
    <text evidence="8">The sequence shown here is derived from an EMBL/GenBank/DDBJ whole genome shotgun (WGS) entry which is preliminary data.</text>
</comment>
<keyword evidence="3 6" id="KW-0812">Transmembrane</keyword>
<feature type="transmembrane region" description="Helical" evidence="6">
    <location>
        <begin position="215"/>
        <end position="234"/>
    </location>
</feature>
<reference evidence="8 9" key="2">
    <citation type="submission" date="2007-08" db="EMBL/GenBank/DDBJ databases">
        <authorList>
            <person name="Fulton L."/>
            <person name="Clifton S."/>
            <person name="Fulton B."/>
            <person name="Xu J."/>
            <person name="Minx P."/>
            <person name="Pepin K.H."/>
            <person name="Johnson M."/>
            <person name="Thiruvilangam P."/>
            <person name="Bhonagiri V."/>
            <person name="Nash W.E."/>
            <person name="Wang C."/>
            <person name="Mardis E.R."/>
            <person name="Wilson R.K."/>
        </authorList>
    </citation>
    <scope>NUCLEOTIDE SEQUENCE [LARGE SCALE GENOMIC DNA]</scope>
    <source>
        <strain evidence="8 9">DSM 753</strain>
    </source>
</reference>
<dbReference type="Gene3D" id="1.20.1640.10">
    <property type="entry name" value="Multidrug efflux transporter AcrB transmembrane domain"/>
    <property type="match status" value="2"/>
</dbReference>
<dbReference type="HOGENOM" id="CLU_007352_0_0_9"/>
<reference evidence="8 9" key="1">
    <citation type="submission" date="2007-08" db="EMBL/GenBank/DDBJ databases">
        <title>Draft genome sequence of Clostridium leptum (DSM 753).</title>
        <authorList>
            <person name="Sudarsanam P."/>
            <person name="Ley R."/>
            <person name="Guruge J."/>
            <person name="Turnbaugh P.J."/>
            <person name="Mahowald M."/>
            <person name="Liep D."/>
            <person name="Gordon J."/>
        </authorList>
    </citation>
    <scope>NUCLEOTIDE SEQUENCE [LARGE SCALE GENOMIC DNA]</scope>
    <source>
        <strain evidence="8 9">DSM 753</strain>
    </source>
</reference>
<feature type="transmembrane region" description="Helical" evidence="6">
    <location>
        <begin position="628"/>
        <end position="654"/>
    </location>
</feature>
<feature type="transmembrane region" description="Helical" evidence="6">
    <location>
        <begin position="191"/>
        <end position="208"/>
    </location>
</feature>
<protein>
    <recommendedName>
        <fullName evidence="7">SSD domain-containing protein</fullName>
    </recommendedName>
</protein>
<name>A7VWS8_9FIRM</name>
<dbReference type="GO" id="GO:0005886">
    <property type="term" value="C:plasma membrane"/>
    <property type="evidence" value="ECO:0007669"/>
    <property type="project" value="UniProtKB-SubCell"/>
</dbReference>
<evidence type="ECO:0000256" key="4">
    <source>
        <dbReference type="ARBA" id="ARBA00022989"/>
    </source>
</evidence>
<comment type="subcellular location">
    <subcellularLocation>
        <location evidence="1">Cell membrane</location>
        <topology evidence="1">Multi-pass membrane protein</topology>
    </subcellularLocation>
</comment>
<dbReference type="InterPro" id="IPR050545">
    <property type="entry name" value="Mycobact_MmpL"/>
</dbReference>
<dbReference type="Pfam" id="PF03176">
    <property type="entry name" value="MMPL"/>
    <property type="match status" value="2"/>
</dbReference>
<feature type="domain" description="SSD" evidence="7">
    <location>
        <begin position="541"/>
        <end position="688"/>
    </location>
</feature>
<keyword evidence="5 6" id="KW-0472">Membrane</keyword>
<feature type="transmembrane region" description="Helical" evidence="6">
    <location>
        <begin position="561"/>
        <end position="581"/>
    </location>
</feature>
<dbReference type="InterPro" id="IPR000731">
    <property type="entry name" value="SSD"/>
</dbReference>
<feature type="transmembrane region" description="Helical" evidence="6">
    <location>
        <begin position="28"/>
        <end position="46"/>
    </location>
</feature>
<accession>A7VWS8</accession>
<dbReference type="Proteomes" id="UP000003490">
    <property type="component" value="Unassembled WGS sequence"/>
</dbReference>
<dbReference type="SUPFAM" id="SSF82866">
    <property type="entry name" value="Multidrug efflux transporter AcrB transmembrane domain"/>
    <property type="match status" value="2"/>
</dbReference>
<keyword evidence="4 6" id="KW-1133">Transmembrane helix</keyword>
<evidence type="ECO:0000259" key="7">
    <source>
        <dbReference type="PROSITE" id="PS50156"/>
    </source>
</evidence>
<keyword evidence="2" id="KW-1003">Cell membrane</keyword>
<feature type="transmembrane region" description="Helical" evidence="6">
    <location>
        <begin position="666"/>
        <end position="689"/>
    </location>
</feature>
<evidence type="ECO:0000256" key="2">
    <source>
        <dbReference type="ARBA" id="ARBA00022475"/>
    </source>
</evidence>
<evidence type="ECO:0000256" key="1">
    <source>
        <dbReference type="ARBA" id="ARBA00004651"/>
    </source>
</evidence>
<feature type="transmembrane region" description="Helical" evidence="6">
    <location>
        <begin position="587"/>
        <end position="607"/>
    </location>
</feature>
<dbReference type="PANTHER" id="PTHR33406">
    <property type="entry name" value="MEMBRANE PROTEIN MJ1562-RELATED"/>
    <property type="match status" value="1"/>
</dbReference>
<proteinExistence type="predicted"/>
<gene>
    <name evidence="8" type="ORF">CLOLEP_03048</name>
</gene>
<feature type="transmembrane region" description="Helical" evidence="6">
    <location>
        <begin position="369"/>
        <end position="387"/>
    </location>
</feature>
<evidence type="ECO:0000256" key="5">
    <source>
        <dbReference type="ARBA" id="ARBA00023136"/>
    </source>
</evidence>
<organism evidence="8 9">
    <name type="scientific">[Clostridium] leptum DSM 753</name>
    <dbReference type="NCBI Taxonomy" id="428125"/>
    <lineage>
        <taxon>Bacteria</taxon>
        <taxon>Bacillati</taxon>
        <taxon>Bacillota</taxon>
        <taxon>Clostridia</taxon>
        <taxon>Eubacteriales</taxon>
        <taxon>Oscillospiraceae</taxon>
        <taxon>Oscillospiraceae incertae sedis</taxon>
    </lineage>
</organism>
<dbReference type="eggNOG" id="COG1033">
    <property type="taxonomic scope" value="Bacteria"/>
</dbReference>
<feature type="transmembrane region" description="Helical" evidence="6">
    <location>
        <begin position="283"/>
        <end position="310"/>
    </location>
</feature>
<feature type="transmembrane region" description="Helical" evidence="6">
    <location>
        <begin position="535"/>
        <end position="554"/>
    </location>
</feature>
<feature type="transmembrane region" description="Helical" evidence="6">
    <location>
        <begin position="316"/>
        <end position="342"/>
    </location>
</feature>
<dbReference type="InterPro" id="IPR004869">
    <property type="entry name" value="MMPL_dom"/>
</dbReference>
<evidence type="ECO:0000256" key="3">
    <source>
        <dbReference type="ARBA" id="ARBA00022692"/>
    </source>
</evidence>
<dbReference type="PANTHER" id="PTHR33406:SF13">
    <property type="entry name" value="MEMBRANE PROTEIN YDFJ"/>
    <property type="match status" value="1"/>
</dbReference>
<evidence type="ECO:0000313" key="9">
    <source>
        <dbReference type="Proteomes" id="UP000003490"/>
    </source>
</evidence>
<sequence>MLTSKQQSLLEAKNKMVKFGKGVVKCRILILILGVLLLIPSLFGMLSTRINYDMLTYLPEDMDTVKGQNILLDDFGKGAFSMVVVEGLETKEVADLKEKIQQVNHVESVIWYDSLMDLSVPMELLPEKYYDAFNNGDATVMAVFFDTSTSADETMEAITQIRQTTEGQCFVSGMSAMVTDLKALCEQEEPIYVGLAVLFATIAMMLFLDSWILPFIFLASIGMAILYNLGSNFMLGEISYVTKALAAVLQLAVTMDYSIFLWHSYSEEKCNFNGDKKEAMAQAIAHTITSVVGSSITTIAGFIALCFMSFTLGWDLGIVMAKGVLLGVICCVTVLPSLILVLDRPIEKTMHRSLLPKMDGLSRFITKRAWVFLAIFLVIVGPALYGYSNTKMYYDFSESLPQDLDYMIANTKLKDRFDISTTHMILADAKMEAKDAQAMIKEIDQVDGVSYALGFNSVVGSAVPEEILPSSITDLLKNDKYQLFLINSQYSVASDEVNGQITQINNILKKYDPNGMLIGEASCTKDLIQVTNHDFNVVNIISIISIFIIIALVLRSISLPVILVAVIEFAVFINLGIPFYTNVSLPFVAPICISTIQLGATVDYAILMTTRYKRERFQGHDKKEAVSIALSTSISSILVSALGFFAATFGVGLYSNIDMISSMCNLMARGAIISMLSVMFILPAMLLLFDPVIGKTTLGFRPKKQKVSQ</sequence>
<dbReference type="PROSITE" id="PS50156">
    <property type="entry name" value="SSD"/>
    <property type="match status" value="1"/>
</dbReference>
<evidence type="ECO:0000256" key="6">
    <source>
        <dbReference type="SAM" id="Phobius"/>
    </source>
</evidence>